<dbReference type="Pfam" id="PF01963">
    <property type="entry name" value="TraB_PrgY_gumN"/>
    <property type="match status" value="1"/>
</dbReference>
<keyword evidence="1" id="KW-0732">Signal</keyword>
<organism evidence="2">
    <name type="scientific">uncultured bacterium lac153</name>
    <dbReference type="NCBI Taxonomy" id="1447239"/>
    <lineage>
        <taxon>Bacteria</taxon>
        <taxon>environmental samples</taxon>
    </lineage>
</organism>
<name>X2LBL3_9BACT</name>
<sequence length="315" mass="34511">MRHAWLAAAILAIAFPVLAADATAPAKSAGAPVPLLWKVSDKDNSVYLLGSFHMLTKDDYPLSKDVDAAYDDAEEVVFELPPEEMLSQDLGLAMTKAAVRTDGTTLNDDLAPAQRARLAQWLRDNDATLKQMGLQPEMFQMVDAWYASLLVTIAEAHAAGFDSELGLDAHLGKQAKADGKRTNGLEGGMKQLAMFESMDKQVQLQLMAESLDETEGGQAALRRMHAQWRSGDVDQLWQKLGVEFRDDYPALYKTINSDRNAAWVPLLRKRLDAPGTDDTLVVVGALHLLGKDGVVERLKAQGYTVERVCSACAKR</sequence>
<dbReference type="CDD" id="cd14789">
    <property type="entry name" value="Tiki"/>
    <property type="match status" value="1"/>
</dbReference>
<dbReference type="InterPro" id="IPR002816">
    <property type="entry name" value="TraB/PrgY/GumN_fam"/>
</dbReference>
<feature type="chain" id="PRO_5004950497" description="TraB/GumN family protein" evidence="1">
    <location>
        <begin position="20"/>
        <end position="315"/>
    </location>
</feature>
<proteinExistence type="predicted"/>
<reference evidence="2" key="1">
    <citation type="submission" date="2013-10" db="EMBL/GenBank/DDBJ databases">
        <title>Functional metagenomics reveals novel beta-galactosidases not predictable from gene sequences.</title>
        <authorList>
            <person name="Cheng J."/>
            <person name="Engel K."/>
            <person name="Romantsov T."/>
            <person name="Neufeld J.D."/>
            <person name="Rose D.R."/>
            <person name="Charles T.C."/>
        </authorList>
    </citation>
    <scope>NUCLEOTIDE SEQUENCE</scope>
</reference>
<dbReference type="InterPro" id="IPR047111">
    <property type="entry name" value="YbaP-like"/>
</dbReference>
<feature type="signal peptide" evidence="1">
    <location>
        <begin position="1"/>
        <end position="19"/>
    </location>
</feature>
<dbReference type="AlphaFoldDB" id="X2LBL3"/>
<dbReference type="PANTHER" id="PTHR40590">
    <property type="entry name" value="CYTOPLASMIC PROTEIN-RELATED"/>
    <property type="match status" value="1"/>
</dbReference>
<dbReference type="EMBL" id="KF796605">
    <property type="protein sequence ID" value="AHN97915.1"/>
    <property type="molecule type" value="Genomic_DNA"/>
</dbReference>
<evidence type="ECO:0000256" key="1">
    <source>
        <dbReference type="SAM" id="SignalP"/>
    </source>
</evidence>
<dbReference type="PANTHER" id="PTHR40590:SF1">
    <property type="entry name" value="CYTOPLASMIC PROTEIN"/>
    <property type="match status" value="1"/>
</dbReference>
<evidence type="ECO:0000313" key="2">
    <source>
        <dbReference type="EMBL" id="AHN97915.1"/>
    </source>
</evidence>
<accession>X2LBL3</accession>
<protein>
    <recommendedName>
        <fullName evidence="3">TraB/GumN family protein</fullName>
    </recommendedName>
</protein>
<evidence type="ECO:0008006" key="3">
    <source>
        <dbReference type="Google" id="ProtNLM"/>
    </source>
</evidence>